<reference evidence="1" key="1">
    <citation type="submission" date="2021-08" db="EMBL/GenBank/DDBJ databases">
        <title>Novel anaerobic bacterium isolated from sea squirt in East Sea, Republic of Korea.</title>
        <authorList>
            <person name="Nguyen T.H."/>
            <person name="Li Z."/>
            <person name="Lee Y.-J."/>
            <person name="Ko J."/>
            <person name="Kim S.-G."/>
        </authorList>
    </citation>
    <scope>NUCLEOTIDE SEQUENCE</scope>
    <source>
        <strain evidence="1">KCTC 25031</strain>
    </source>
</reference>
<gene>
    <name evidence="1" type="ORF">K4L44_05535</name>
</gene>
<sequence length="486" mass="55190">MLDKREHEVVKGLKWSTINKIITSVFALIQVMVLTRYLDVPVFGQVAIAWVVINFTHVFVDMGITSAVMHKLDATRRQINSLYWLNLLVSLILYGALYGLTPFLSQLYDSPTLIPVIRLLGINLVLITVGRLPQTLLQREFRFKSICLGESLSVILGTIVAIALAIDGKGIYSLVYSTLVKSCVASIIFWWKSREIHKIGWGFSLEEVKELLKIGGYAMGASILDVLSEEADILVLGITLTPHAVGVYSLVKELLSRFFTLINSVVQSVLSPYLSRLQYEPHRLKRTYCMVVHMMAQLNFPLYMGLAFLSREVLTLLYGESFQSGDIVMTFLALAYAIQSISSPVGALQIATGRTDLGFRWTIFRVIITPLVIFLSSFWGAEAVAASFFALCLFMQYPAWRIMIYRMIDLSFIDYIRCYSRSFVIICICLILSFLLNPFIPFESLWGLIVAKGAFIALLFLILTFFVDRRGWRQYMEWGRNFRSLI</sequence>
<evidence type="ECO:0000313" key="2">
    <source>
        <dbReference type="Proteomes" id="UP000826212"/>
    </source>
</evidence>
<evidence type="ECO:0000313" key="1">
    <source>
        <dbReference type="EMBL" id="QZE15296.1"/>
    </source>
</evidence>
<dbReference type="Proteomes" id="UP000826212">
    <property type="component" value="Chromosome"/>
</dbReference>
<organism evidence="1 2">
    <name type="scientific">Halosquirtibacter laminarini</name>
    <dbReference type="NCBI Taxonomy" id="3374600"/>
    <lineage>
        <taxon>Bacteria</taxon>
        <taxon>Pseudomonadati</taxon>
        <taxon>Bacteroidota</taxon>
        <taxon>Bacteroidia</taxon>
        <taxon>Marinilabiliales</taxon>
        <taxon>Prolixibacteraceae</taxon>
        <taxon>Halosquirtibacter</taxon>
    </lineage>
</organism>
<dbReference type="EMBL" id="CP081303">
    <property type="protein sequence ID" value="QZE15296.1"/>
    <property type="molecule type" value="Genomic_DNA"/>
</dbReference>
<proteinExistence type="predicted"/>
<name>A0AC61NI04_9BACT</name>
<keyword evidence="2" id="KW-1185">Reference proteome</keyword>
<protein>
    <submittedName>
        <fullName evidence="1">MOP flippase family protein</fullName>
    </submittedName>
</protein>
<accession>A0AC61NI04</accession>